<keyword evidence="3" id="KW-0597">Phosphoprotein</keyword>
<dbReference type="InterPro" id="IPR003661">
    <property type="entry name" value="HisK_dim/P_dom"/>
</dbReference>
<dbReference type="PRINTS" id="PR00344">
    <property type="entry name" value="BCTRLSENSOR"/>
</dbReference>
<comment type="caution">
    <text evidence="9">Lacks conserved residue(s) required for the propagation of feature annotation.</text>
</comment>
<dbReference type="STRING" id="204669.Acid345_0066"/>
<dbReference type="InterPro" id="IPR036097">
    <property type="entry name" value="HisK_dim/P_sf"/>
</dbReference>
<dbReference type="Proteomes" id="UP000002432">
    <property type="component" value="Chromosome"/>
</dbReference>
<evidence type="ECO:0000256" key="9">
    <source>
        <dbReference type="PROSITE-ProRule" id="PRU00169"/>
    </source>
</evidence>
<dbReference type="EnsemblBacteria" id="ABF39071">
    <property type="protein sequence ID" value="ABF39071"/>
    <property type="gene ID" value="Acid345_0066"/>
</dbReference>
<keyword evidence="13" id="KW-1185">Reference proteome</keyword>
<dbReference type="InterPro" id="IPR036890">
    <property type="entry name" value="HATPase_C_sf"/>
</dbReference>
<dbReference type="GO" id="GO:0000155">
    <property type="term" value="F:phosphorelay sensor kinase activity"/>
    <property type="evidence" value="ECO:0007669"/>
    <property type="project" value="InterPro"/>
</dbReference>
<dbReference type="InterPro" id="IPR003594">
    <property type="entry name" value="HATPase_dom"/>
</dbReference>
<dbReference type="InterPro" id="IPR004358">
    <property type="entry name" value="Sig_transdc_His_kin-like_C"/>
</dbReference>
<dbReference type="SUPFAM" id="SSF52172">
    <property type="entry name" value="CheY-like"/>
    <property type="match status" value="1"/>
</dbReference>
<accession>Q1IVM9</accession>
<dbReference type="SUPFAM" id="SSF55874">
    <property type="entry name" value="ATPase domain of HSP90 chaperone/DNA topoisomerase II/histidine kinase"/>
    <property type="match status" value="1"/>
</dbReference>
<feature type="domain" description="Histidine kinase" evidence="10">
    <location>
        <begin position="168"/>
        <end position="383"/>
    </location>
</feature>
<dbReference type="HOGENOM" id="CLU_000445_114_72_0"/>
<name>Q1IVM9_KORVE</name>
<dbReference type="PANTHER" id="PTHR43065:SF10">
    <property type="entry name" value="PEROXIDE STRESS-ACTIVATED HISTIDINE KINASE MAK3"/>
    <property type="match status" value="1"/>
</dbReference>
<dbReference type="InterPro" id="IPR011006">
    <property type="entry name" value="CheY-like_superfamily"/>
</dbReference>
<dbReference type="SUPFAM" id="SSF47384">
    <property type="entry name" value="Homodimeric domain of signal transducing histidine kinase"/>
    <property type="match status" value="1"/>
</dbReference>
<evidence type="ECO:0000256" key="4">
    <source>
        <dbReference type="ARBA" id="ARBA00022679"/>
    </source>
</evidence>
<keyword evidence="6 12" id="KW-0418">Kinase</keyword>
<dbReference type="CDD" id="cd00082">
    <property type="entry name" value="HisKA"/>
    <property type="match status" value="1"/>
</dbReference>
<evidence type="ECO:0000259" key="10">
    <source>
        <dbReference type="PROSITE" id="PS50109"/>
    </source>
</evidence>
<dbReference type="KEGG" id="aba:Acid345_0066"/>
<dbReference type="PANTHER" id="PTHR43065">
    <property type="entry name" value="SENSOR HISTIDINE KINASE"/>
    <property type="match status" value="1"/>
</dbReference>
<dbReference type="Pfam" id="PF02518">
    <property type="entry name" value="HATPase_c"/>
    <property type="match status" value="1"/>
</dbReference>
<evidence type="ECO:0000313" key="12">
    <source>
        <dbReference type="EMBL" id="ABF39071.1"/>
    </source>
</evidence>
<evidence type="ECO:0000256" key="5">
    <source>
        <dbReference type="ARBA" id="ARBA00022741"/>
    </source>
</evidence>
<dbReference type="Gene3D" id="1.10.287.130">
    <property type="match status" value="1"/>
</dbReference>
<dbReference type="SMART" id="SM00387">
    <property type="entry name" value="HATPase_c"/>
    <property type="match status" value="1"/>
</dbReference>
<evidence type="ECO:0000256" key="3">
    <source>
        <dbReference type="ARBA" id="ARBA00022553"/>
    </source>
</evidence>
<keyword evidence="5" id="KW-0547">Nucleotide-binding</keyword>
<dbReference type="GO" id="GO:0005524">
    <property type="term" value="F:ATP binding"/>
    <property type="evidence" value="ECO:0007669"/>
    <property type="project" value="UniProtKB-KW"/>
</dbReference>
<proteinExistence type="predicted"/>
<evidence type="ECO:0000256" key="8">
    <source>
        <dbReference type="ARBA" id="ARBA00023012"/>
    </source>
</evidence>
<dbReference type="PROSITE" id="PS50110">
    <property type="entry name" value="RESPONSE_REGULATORY"/>
    <property type="match status" value="1"/>
</dbReference>
<organism evidence="12 13">
    <name type="scientific">Koribacter versatilis (strain Ellin345)</name>
    <dbReference type="NCBI Taxonomy" id="204669"/>
    <lineage>
        <taxon>Bacteria</taxon>
        <taxon>Pseudomonadati</taxon>
        <taxon>Acidobacteriota</taxon>
        <taxon>Terriglobia</taxon>
        <taxon>Terriglobales</taxon>
        <taxon>Candidatus Korobacteraceae</taxon>
        <taxon>Candidatus Korobacter</taxon>
    </lineage>
</organism>
<dbReference type="Gene3D" id="3.30.565.10">
    <property type="entry name" value="Histidine kinase-like ATPase, C-terminal domain"/>
    <property type="match status" value="1"/>
</dbReference>
<gene>
    <name evidence="12" type="ordered locus">Acid345_0066</name>
</gene>
<comment type="catalytic activity">
    <reaction evidence="1">
        <text>ATP + protein L-histidine = ADP + protein N-phospho-L-histidine.</text>
        <dbReference type="EC" id="2.7.13.3"/>
    </reaction>
</comment>
<sequence length="395" mass="43226">MNNLDRDLRVLVLAPTGRDAELISDLLTSKGIRCEQPGTLAMARIEMAAGVGALLVAEETLTLPEITAWAAQVALQPSWSDFPIILLTMSGEVDEESQRRSLLRKPLGNVVLLERPARPETLVSTVQAALRSRRRQYQMRDYLAVQRLAEEALRKSEKLAVVGRLAASMAHEINNPLASVTNLLYLMGQSGSLWECQEYAQTAGRELARVSEIVTQTLRIYHQTGRPELVSPAEIVNSALNLFRARLTAAQIVVQTDFRECRPVLAMGAELRQLILNMIGNALDAMRTGGMLKIRVAASSERSNGSRPGVRVTIADSGSGIHPAIKEQLFEPFVSTKGDTGAGLGLWVSSEIVRKHSGKIQVRSSVSPPAAGTVFSIFLPERPHFESRVFFARAV</sequence>
<protein>
    <recommendedName>
        <fullName evidence="2">histidine kinase</fullName>
        <ecNumber evidence="2">2.7.13.3</ecNumber>
    </recommendedName>
</protein>
<evidence type="ECO:0000256" key="1">
    <source>
        <dbReference type="ARBA" id="ARBA00000085"/>
    </source>
</evidence>
<dbReference type="EC" id="2.7.13.3" evidence="2"/>
<keyword evidence="7" id="KW-0067">ATP-binding</keyword>
<dbReference type="PROSITE" id="PS50109">
    <property type="entry name" value="HIS_KIN"/>
    <property type="match status" value="1"/>
</dbReference>
<dbReference type="eggNOG" id="COG4191">
    <property type="taxonomic scope" value="Bacteria"/>
</dbReference>
<feature type="domain" description="Response regulatory" evidence="11">
    <location>
        <begin position="9"/>
        <end position="130"/>
    </location>
</feature>
<keyword evidence="4 12" id="KW-0808">Transferase</keyword>
<dbReference type="AlphaFoldDB" id="Q1IVM9"/>
<keyword evidence="8" id="KW-0902">Two-component regulatory system</keyword>
<evidence type="ECO:0000256" key="6">
    <source>
        <dbReference type="ARBA" id="ARBA00022777"/>
    </source>
</evidence>
<dbReference type="OrthoDB" id="110541at2"/>
<evidence type="ECO:0000256" key="2">
    <source>
        <dbReference type="ARBA" id="ARBA00012438"/>
    </source>
</evidence>
<evidence type="ECO:0000259" key="11">
    <source>
        <dbReference type="PROSITE" id="PS50110"/>
    </source>
</evidence>
<dbReference type="EMBL" id="CP000360">
    <property type="protein sequence ID" value="ABF39071.1"/>
    <property type="molecule type" value="Genomic_DNA"/>
</dbReference>
<evidence type="ECO:0000313" key="13">
    <source>
        <dbReference type="Proteomes" id="UP000002432"/>
    </source>
</evidence>
<dbReference type="InterPro" id="IPR001789">
    <property type="entry name" value="Sig_transdc_resp-reg_receiver"/>
</dbReference>
<reference evidence="12 13" key="1">
    <citation type="journal article" date="2009" name="Appl. Environ. Microbiol.">
        <title>Three genomes from the phylum Acidobacteria provide insight into the lifestyles of these microorganisms in soils.</title>
        <authorList>
            <person name="Ward N.L."/>
            <person name="Challacombe J.F."/>
            <person name="Janssen P.H."/>
            <person name="Henrissat B."/>
            <person name="Coutinho P.M."/>
            <person name="Wu M."/>
            <person name="Xie G."/>
            <person name="Haft D.H."/>
            <person name="Sait M."/>
            <person name="Badger J."/>
            <person name="Barabote R.D."/>
            <person name="Bradley B."/>
            <person name="Brettin T.S."/>
            <person name="Brinkac L.M."/>
            <person name="Bruce D."/>
            <person name="Creasy T."/>
            <person name="Daugherty S.C."/>
            <person name="Davidsen T.M."/>
            <person name="DeBoy R.T."/>
            <person name="Detter J.C."/>
            <person name="Dodson R.J."/>
            <person name="Durkin A.S."/>
            <person name="Ganapathy A."/>
            <person name="Gwinn-Giglio M."/>
            <person name="Han C.S."/>
            <person name="Khouri H."/>
            <person name="Kiss H."/>
            <person name="Kothari S.P."/>
            <person name="Madupu R."/>
            <person name="Nelson K.E."/>
            <person name="Nelson W.C."/>
            <person name="Paulsen I."/>
            <person name="Penn K."/>
            <person name="Ren Q."/>
            <person name="Rosovitz M.J."/>
            <person name="Selengut J.D."/>
            <person name="Shrivastava S."/>
            <person name="Sullivan S.A."/>
            <person name="Tapia R."/>
            <person name="Thompson L.S."/>
            <person name="Watkins K.L."/>
            <person name="Yang Q."/>
            <person name="Yu C."/>
            <person name="Zafar N."/>
            <person name="Zhou L."/>
            <person name="Kuske C.R."/>
        </authorList>
    </citation>
    <scope>NUCLEOTIDE SEQUENCE [LARGE SCALE GENOMIC DNA]</scope>
    <source>
        <strain evidence="12 13">Ellin345</strain>
    </source>
</reference>
<evidence type="ECO:0000256" key="7">
    <source>
        <dbReference type="ARBA" id="ARBA00022840"/>
    </source>
</evidence>
<dbReference type="InterPro" id="IPR005467">
    <property type="entry name" value="His_kinase_dom"/>
</dbReference>